<evidence type="ECO:0000259" key="2">
    <source>
        <dbReference type="PROSITE" id="PS50853"/>
    </source>
</evidence>
<dbReference type="InterPro" id="IPR002931">
    <property type="entry name" value="Transglutaminase-like"/>
</dbReference>
<dbReference type="InterPro" id="IPR036116">
    <property type="entry name" value="FN3_sf"/>
</dbReference>
<dbReference type="SMART" id="SM00460">
    <property type="entry name" value="TGc"/>
    <property type="match status" value="1"/>
</dbReference>
<dbReference type="Proteomes" id="UP000184436">
    <property type="component" value="Unassembled WGS sequence"/>
</dbReference>
<dbReference type="PANTHER" id="PTHR38339:SF1">
    <property type="entry name" value="TRANSGLUTAMINASE-LIKE DOMAIN-CONTAINING PROTEIN"/>
    <property type="match status" value="1"/>
</dbReference>
<dbReference type="STRING" id="871325.SAMN05444349_12114"/>
<dbReference type="CDD" id="cd00063">
    <property type="entry name" value="FN3"/>
    <property type="match status" value="1"/>
</dbReference>
<organism evidence="3 4">
    <name type="scientific">Bacteroides faecichinchillae</name>
    <dbReference type="NCBI Taxonomy" id="871325"/>
    <lineage>
        <taxon>Bacteria</taxon>
        <taxon>Pseudomonadati</taxon>
        <taxon>Bacteroidota</taxon>
        <taxon>Bacteroidia</taxon>
        <taxon>Bacteroidales</taxon>
        <taxon>Bacteroidaceae</taxon>
        <taxon>Bacteroides</taxon>
    </lineage>
</organism>
<feature type="signal peptide" evidence="1">
    <location>
        <begin position="1"/>
        <end position="19"/>
    </location>
</feature>
<reference evidence="3 4" key="1">
    <citation type="submission" date="2016-11" db="EMBL/GenBank/DDBJ databases">
        <authorList>
            <person name="Jaros S."/>
            <person name="Januszkiewicz K."/>
            <person name="Wedrychowicz H."/>
        </authorList>
    </citation>
    <scope>NUCLEOTIDE SEQUENCE [LARGE SCALE GENOMIC DNA]</scope>
    <source>
        <strain evidence="3 4">DSM 26883</strain>
    </source>
</reference>
<dbReference type="AlphaFoldDB" id="A0A1M5BWX1"/>
<dbReference type="Gene3D" id="2.60.40.10">
    <property type="entry name" value="Immunoglobulins"/>
    <property type="match status" value="1"/>
</dbReference>
<keyword evidence="4" id="KW-1185">Reference proteome</keyword>
<feature type="chain" id="PRO_5030031301" evidence="1">
    <location>
        <begin position="20"/>
        <end position="405"/>
    </location>
</feature>
<dbReference type="InterPro" id="IPR013783">
    <property type="entry name" value="Ig-like_fold"/>
</dbReference>
<name>A0A1M5BWX1_9BACE</name>
<keyword evidence="1" id="KW-0732">Signal</keyword>
<sequence>MRRILFVYVLMITAITLNAQQSYEITNSLTLKNQNCELTKMTIILPVPQSNNYQEITNFKYSSGEVLDVENSNNQYLRDLKTSGLPSKGDSYSLTENFNITLYPMYIDMKQFKKIYPYNTQSEIYKRYTTNKGEYIDTSNPRIKEISDNLWNESKGNIIDYARLCYEHVGANYKYLNPNTGIHKIAAILSAGGGDCGNLASIFVNLLRAKQIPARHIVTVRPNGTFHVWADFYLEKYGWIPVDANMKLDHPEGDYFGYCRGDGIVMSEDVYHPIEPGPGQTFNTAILQNFLYWYWCNAGTKVMATHHIESKPIQLPTDPVVSDIGSSKATLEWKEIKGATDYRIKLYEKNGKVLIQTKNVKATKTHISLKNMKLMTEYTIQLIPIRRVENIETQMDIYNVHFKTV</sequence>
<dbReference type="RefSeq" id="WP_033886752.1">
    <property type="nucleotide sequence ID" value="NZ_FQVD01000021.1"/>
</dbReference>
<dbReference type="InterPro" id="IPR003961">
    <property type="entry name" value="FN3_dom"/>
</dbReference>
<feature type="domain" description="Fibronectin type-III" evidence="2">
    <location>
        <begin position="315"/>
        <end position="405"/>
    </location>
</feature>
<evidence type="ECO:0000256" key="1">
    <source>
        <dbReference type="SAM" id="SignalP"/>
    </source>
</evidence>
<dbReference type="OrthoDB" id="9804872at2"/>
<accession>A0A1M5BWX1</accession>
<dbReference type="SUPFAM" id="SSF54001">
    <property type="entry name" value="Cysteine proteinases"/>
    <property type="match status" value="1"/>
</dbReference>
<dbReference type="InterPro" id="IPR038765">
    <property type="entry name" value="Papain-like_cys_pep_sf"/>
</dbReference>
<gene>
    <name evidence="3" type="ORF">SAMN05444349_12114</name>
</gene>
<dbReference type="PROSITE" id="PS50853">
    <property type="entry name" value="FN3"/>
    <property type="match status" value="1"/>
</dbReference>
<protein>
    <submittedName>
        <fullName evidence="3">Fibronectin type III domain-containing protein</fullName>
    </submittedName>
</protein>
<dbReference type="PANTHER" id="PTHR38339">
    <property type="entry name" value="TRANSGLUTAMINASE DOMAIN PROTEIN"/>
    <property type="match status" value="1"/>
</dbReference>
<dbReference type="EMBL" id="FQVD01000021">
    <property type="protein sequence ID" value="SHF46915.1"/>
    <property type="molecule type" value="Genomic_DNA"/>
</dbReference>
<proteinExistence type="predicted"/>
<evidence type="ECO:0000313" key="3">
    <source>
        <dbReference type="EMBL" id="SHF46915.1"/>
    </source>
</evidence>
<evidence type="ECO:0000313" key="4">
    <source>
        <dbReference type="Proteomes" id="UP000184436"/>
    </source>
</evidence>
<dbReference type="SUPFAM" id="SSF49265">
    <property type="entry name" value="Fibronectin type III"/>
    <property type="match status" value="1"/>
</dbReference>
<dbReference type="Gene3D" id="3.10.620.30">
    <property type="match status" value="1"/>
</dbReference>
<dbReference type="Pfam" id="PF01841">
    <property type="entry name" value="Transglut_core"/>
    <property type="match status" value="1"/>
</dbReference>